<dbReference type="Proteomes" id="UP000461409">
    <property type="component" value="Unassembled WGS sequence"/>
</dbReference>
<dbReference type="RefSeq" id="WP_160485445.1">
    <property type="nucleotide sequence ID" value="NZ_WUBR01000002.1"/>
</dbReference>
<dbReference type="AlphaFoldDB" id="A0A844XBH6"/>
<dbReference type="EMBL" id="WUBR01000002">
    <property type="protein sequence ID" value="MWV27767.1"/>
    <property type="molecule type" value="Genomic_DNA"/>
</dbReference>
<dbReference type="InterPro" id="IPR037401">
    <property type="entry name" value="SnoaL-like"/>
</dbReference>
<dbReference type="Gene3D" id="3.10.450.50">
    <property type="match status" value="1"/>
</dbReference>
<accession>A0A844XBH6</accession>
<reference evidence="2 3" key="2">
    <citation type="submission" date="2020-02" db="EMBL/GenBank/DDBJ databases">
        <title>Erythrobacter dongmakensis sp. nov., isolated from a tidal mudflat.</title>
        <authorList>
            <person name="Kim I.S."/>
        </authorList>
    </citation>
    <scope>NUCLEOTIDE SEQUENCE [LARGE SCALE GENOMIC DNA]</scope>
    <source>
        <strain evidence="2 3">GH3-10</strain>
    </source>
</reference>
<dbReference type="InterPro" id="IPR032710">
    <property type="entry name" value="NTF2-like_dom_sf"/>
</dbReference>
<name>A0A844XBH6_9SPHN</name>
<evidence type="ECO:0000259" key="1">
    <source>
        <dbReference type="Pfam" id="PF12680"/>
    </source>
</evidence>
<evidence type="ECO:0000313" key="3">
    <source>
        <dbReference type="Proteomes" id="UP000461409"/>
    </source>
</evidence>
<gene>
    <name evidence="2" type="ORF">GRF63_07595</name>
</gene>
<evidence type="ECO:0000313" key="2">
    <source>
        <dbReference type="EMBL" id="MWV27767.1"/>
    </source>
</evidence>
<organism evidence="2 3">
    <name type="scientific">Aurantiacibacter rhizosphaerae</name>
    <dbReference type="NCBI Taxonomy" id="2691582"/>
    <lineage>
        <taxon>Bacteria</taxon>
        <taxon>Pseudomonadati</taxon>
        <taxon>Pseudomonadota</taxon>
        <taxon>Alphaproteobacteria</taxon>
        <taxon>Sphingomonadales</taxon>
        <taxon>Erythrobacteraceae</taxon>
        <taxon>Aurantiacibacter</taxon>
    </lineage>
</organism>
<keyword evidence="3" id="KW-1185">Reference proteome</keyword>
<feature type="domain" description="SnoaL-like" evidence="1">
    <location>
        <begin position="15"/>
        <end position="119"/>
    </location>
</feature>
<dbReference type="SUPFAM" id="SSF54427">
    <property type="entry name" value="NTF2-like"/>
    <property type="match status" value="1"/>
</dbReference>
<sequence length="136" mass="14836">MESADKSGEANKRVVREFLKHMSAMNAPEMAKWITDDFTIVHTPASVLHGTYSAAEMPALAEKITATLPNGIQLHITDMFAERDAVIVQATGTATSASGKPYNNTYLLLFKVRDGRVVSMTEYLDSILVNEVFAAA</sequence>
<comment type="caution">
    <text evidence="2">The sequence shown here is derived from an EMBL/GenBank/DDBJ whole genome shotgun (WGS) entry which is preliminary data.</text>
</comment>
<reference evidence="2 3" key="1">
    <citation type="submission" date="2019-12" db="EMBL/GenBank/DDBJ databases">
        <authorList>
            <person name="Lee S.D."/>
        </authorList>
    </citation>
    <scope>NUCLEOTIDE SEQUENCE [LARGE SCALE GENOMIC DNA]</scope>
    <source>
        <strain evidence="2 3">GH3-10</strain>
    </source>
</reference>
<dbReference type="PANTHER" id="PTHR41252:SF1">
    <property type="entry name" value="BLR2505 PROTEIN"/>
    <property type="match status" value="1"/>
</dbReference>
<dbReference type="PANTHER" id="PTHR41252">
    <property type="entry name" value="BLR2505 PROTEIN"/>
    <property type="match status" value="1"/>
</dbReference>
<proteinExistence type="predicted"/>
<dbReference type="Pfam" id="PF12680">
    <property type="entry name" value="SnoaL_2"/>
    <property type="match status" value="1"/>
</dbReference>
<protein>
    <recommendedName>
        <fullName evidence="1">SnoaL-like domain-containing protein</fullName>
    </recommendedName>
</protein>